<dbReference type="HOGENOM" id="CLU_2874833_0_0_1"/>
<evidence type="ECO:0000313" key="2">
    <source>
        <dbReference type="EMBL" id="ETI30948.1"/>
    </source>
</evidence>
<reference evidence="2 3" key="1">
    <citation type="submission" date="2013-11" db="EMBL/GenBank/DDBJ databases">
        <title>The Genome Sequence of Phytophthora parasitica P1569.</title>
        <authorList>
            <consortium name="The Broad Institute Genomics Platform"/>
            <person name="Russ C."/>
            <person name="Tyler B."/>
            <person name="Panabieres F."/>
            <person name="Shan W."/>
            <person name="Tripathy S."/>
            <person name="Grunwald N."/>
            <person name="Machado M."/>
            <person name="Johnson C.S."/>
            <person name="Arredondo F."/>
            <person name="Hong C."/>
            <person name="Coffey M."/>
            <person name="Young S.K."/>
            <person name="Zeng Q."/>
            <person name="Gargeya S."/>
            <person name="Fitzgerald M."/>
            <person name="Abouelleil A."/>
            <person name="Alvarado L."/>
            <person name="Chapman S.B."/>
            <person name="Gainer-Dewar J."/>
            <person name="Goldberg J."/>
            <person name="Griggs A."/>
            <person name="Gujja S."/>
            <person name="Hansen M."/>
            <person name="Howarth C."/>
            <person name="Imamovic A."/>
            <person name="Ireland A."/>
            <person name="Larimer J."/>
            <person name="McCowan C."/>
            <person name="Murphy C."/>
            <person name="Pearson M."/>
            <person name="Poon T.W."/>
            <person name="Priest M."/>
            <person name="Roberts A."/>
            <person name="Saif S."/>
            <person name="Shea T."/>
            <person name="Sykes S."/>
            <person name="Wortman J."/>
            <person name="Nusbaum C."/>
            <person name="Birren B."/>
        </authorList>
    </citation>
    <scope>NUCLEOTIDE SEQUENCE [LARGE SCALE GENOMIC DNA]</scope>
    <source>
        <strain evidence="2 3">P1569</strain>
    </source>
</reference>
<evidence type="ECO:0008006" key="4">
    <source>
        <dbReference type="Google" id="ProtNLM"/>
    </source>
</evidence>
<feature type="non-terminal residue" evidence="2">
    <location>
        <position position="64"/>
    </location>
</feature>
<sequence>MGKPSKIIAEILTLIFGPADAIASTDKSDIERCMQVLKLLNNGKSPEDIAGFVSLLYGTNSFVE</sequence>
<proteinExistence type="predicted"/>
<feature type="signal peptide" evidence="1">
    <location>
        <begin position="1"/>
        <end position="21"/>
    </location>
</feature>
<accession>V9DXD6</accession>
<name>V9DXD6_PHYNI</name>
<gene>
    <name evidence="2" type="ORF">F443_22011</name>
</gene>
<dbReference type="EMBL" id="ANIZ01003840">
    <property type="protein sequence ID" value="ETI30948.1"/>
    <property type="molecule type" value="Genomic_DNA"/>
</dbReference>
<dbReference type="Proteomes" id="UP000018721">
    <property type="component" value="Unassembled WGS sequence"/>
</dbReference>
<feature type="chain" id="PRO_5004773960" description="RXLR phytopathogen effector protein WY-domain domain-containing protein" evidence="1">
    <location>
        <begin position="22"/>
        <end position="64"/>
    </location>
</feature>
<dbReference type="AlphaFoldDB" id="V9DXD6"/>
<organism evidence="2 3">
    <name type="scientific">Phytophthora nicotianae P1569</name>
    <dbReference type="NCBI Taxonomy" id="1317065"/>
    <lineage>
        <taxon>Eukaryota</taxon>
        <taxon>Sar</taxon>
        <taxon>Stramenopiles</taxon>
        <taxon>Oomycota</taxon>
        <taxon>Peronosporomycetes</taxon>
        <taxon>Peronosporales</taxon>
        <taxon>Peronosporaceae</taxon>
        <taxon>Phytophthora</taxon>
    </lineage>
</organism>
<comment type="caution">
    <text evidence="2">The sequence shown here is derived from an EMBL/GenBank/DDBJ whole genome shotgun (WGS) entry which is preliminary data.</text>
</comment>
<evidence type="ECO:0000313" key="3">
    <source>
        <dbReference type="Proteomes" id="UP000018721"/>
    </source>
</evidence>
<keyword evidence="1" id="KW-0732">Signal</keyword>
<keyword evidence="3" id="KW-1185">Reference proteome</keyword>
<protein>
    <recommendedName>
        <fullName evidence="4">RXLR phytopathogen effector protein WY-domain domain-containing protein</fullName>
    </recommendedName>
</protein>
<evidence type="ECO:0000256" key="1">
    <source>
        <dbReference type="SAM" id="SignalP"/>
    </source>
</evidence>